<dbReference type="Proteomes" id="UP000789405">
    <property type="component" value="Unassembled WGS sequence"/>
</dbReference>
<sequence length="45" mass="5087">MVTENINESNLEVQQTPIEETLIVAPEQTKQNPTDAILETNYIIT</sequence>
<dbReference type="AlphaFoldDB" id="A0A9N9IXI4"/>
<protein>
    <submittedName>
        <fullName evidence="1">2072_t:CDS:1</fullName>
    </submittedName>
</protein>
<gene>
    <name evidence="1" type="ORF">DERYTH_LOCUS17013</name>
</gene>
<reference evidence="1" key="1">
    <citation type="submission" date="2021-06" db="EMBL/GenBank/DDBJ databases">
        <authorList>
            <person name="Kallberg Y."/>
            <person name="Tangrot J."/>
            <person name="Rosling A."/>
        </authorList>
    </citation>
    <scope>NUCLEOTIDE SEQUENCE</scope>
    <source>
        <strain evidence="1">MA453B</strain>
    </source>
</reference>
<proteinExistence type="predicted"/>
<dbReference type="EMBL" id="CAJVPY010015531">
    <property type="protein sequence ID" value="CAG8752286.1"/>
    <property type="molecule type" value="Genomic_DNA"/>
</dbReference>
<evidence type="ECO:0000313" key="1">
    <source>
        <dbReference type="EMBL" id="CAG8752286.1"/>
    </source>
</evidence>
<accession>A0A9N9IXI4</accession>
<organism evidence="1 2">
    <name type="scientific">Dentiscutata erythropus</name>
    <dbReference type="NCBI Taxonomy" id="1348616"/>
    <lineage>
        <taxon>Eukaryota</taxon>
        <taxon>Fungi</taxon>
        <taxon>Fungi incertae sedis</taxon>
        <taxon>Mucoromycota</taxon>
        <taxon>Glomeromycotina</taxon>
        <taxon>Glomeromycetes</taxon>
        <taxon>Diversisporales</taxon>
        <taxon>Gigasporaceae</taxon>
        <taxon>Dentiscutata</taxon>
    </lineage>
</organism>
<name>A0A9N9IXI4_9GLOM</name>
<feature type="non-terminal residue" evidence="1">
    <location>
        <position position="45"/>
    </location>
</feature>
<comment type="caution">
    <text evidence="1">The sequence shown here is derived from an EMBL/GenBank/DDBJ whole genome shotgun (WGS) entry which is preliminary data.</text>
</comment>
<keyword evidence="2" id="KW-1185">Reference proteome</keyword>
<evidence type="ECO:0000313" key="2">
    <source>
        <dbReference type="Proteomes" id="UP000789405"/>
    </source>
</evidence>